<evidence type="ECO:0000256" key="4">
    <source>
        <dbReference type="PIRSR" id="PIRSR015582-1"/>
    </source>
</evidence>
<dbReference type="PIRSF" id="PIRSF015582">
    <property type="entry name" value="Cit_lyase_B"/>
    <property type="match status" value="1"/>
</dbReference>
<dbReference type="Pfam" id="PF03328">
    <property type="entry name" value="HpcH_HpaI"/>
    <property type="match status" value="1"/>
</dbReference>
<dbReference type="InterPro" id="IPR011206">
    <property type="entry name" value="Citrate_lyase_beta/mcl1/mcl2"/>
</dbReference>
<keyword evidence="2 5" id="KW-0479">Metal-binding</keyword>
<dbReference type="Gene3D" id="3.20.20.60">
    <property type="entry name" value="Phosphoenolpyruvate-binding domains"/>
    <property type="match status" value="1"/>
</dbReference>
<name>A0A5C1EBM2_9RHOO</name>
<keyword evidence="3 5" id="KW-0460">Magnesium</keyword>
<evidence type="ECO:0000313" key="7">
    <source>
        <dbReference type="EMBL" id="QEL66256.1"/>
    </source>
</evidence>
<evidence type="ECO:0000256" key="5">
    <source>
        <dbReference type="PIRSR" id="PIRSR015582-2"/>
    </source>
</evidence>
<dbReference type="EMBL" id="CP022579">
    <property type="protein sequence ID" value="QEL66256.1"/>
    <property type="molecule type" value="Genomic_DNA"/>
</dbReference>
<gene>
    <name evidence="7" type="ORF">OTERR_27800</name>
</gene>
<dbReference type="RefSeq" id="WP_149426153.1">
    <property type="nucleotide sequence ID" value="NZ_CP022579.1"/>
</dbReference>
<dbReference type="GO" id="GO:0006107">
    <property type="term" value="P:oxaloacetate metabolic process"/>
    <property type="evidence" value="ECO:0007669"/>
    <property type="project" value="TreeGrafter"/>
</dbReference>
<evidence type="ECO:0000256" key="3">
    <source>
        <dbReference type="ARBA" id="ARBA00022842"/>
    </source>
</evidence>
<feature type="binding site" evidence="4">
    <location>
        <position position="78"/>
    </location>
    <ligand>
        <name>substrate</name>
    </ligand>
</feature>
<accession>A0A5C1EBM2</accession>
<reference evidence="7 8" key="1">
    <citation type="submission" date="2017-07" db="EMBL/GenBank/DDBJ databases">
        <title>Complete genome sequence of Oryzomicrobium terrae TPP412.</title>
        <authorList>
            <person name="Chiu L.-W."/>
            <person name="Lo K.-J."/>
            <person name="Tsai Y.-M."/>
            <person name="Lin S.-S."/>
            <person name="Kuo C.-H."/>
            <person name="Liu C.-T."/>
        </authorList>
    </citation>
    <scope>NUCLEOTIDE SEQUENCE [LARGE SCALE GENOMIC DNA]</scope>
    <source>
        <strain evidence="7 8">TPP412</strain>
    </source>
</reference>
<dbReference type="SUPFAM" id="SSF51621">
    <property type="entry name" value="Phosphoenolpyruvate/pyruvate domain"/>
    <property type="match status" value="1"/>
</dbReference>
<evidence type="ECO:0000259" key="6">
    <source>
        <dbReference type="Pfam" id="PF03328"/>
    </source>
</evidence>
<dbReference type="PANTHER" id="PTHR32308">
    <property type="entry name" value="LYASE BETA SUBUNIT, PUTATIVE (AFU_ORTHOLOGUE AFUA_4G13030)-RELATED"/>
    <property type="match status" value="1"/>
</dbReference>
<dbReference type="InterPro" id="IPR015813">
    <property type="entry name" value="Pyrv/PenolPyrv_kinase-like_dom"/>
</dbReference>
<evidence type="ECO:0000256" key="2">
    <source>
        <dbReference type="ARBA" id="ARBA00022723"/>
    </source>
</evidence>
<evidence type="ECO:0000313" key="8">
    <source>
        <dbReference type="Proteomes" id="UP000323671"/>
    </source>
</evidence>
<keyword evidence="8" id="KW-1185">Reference proteome</keyword>
<organism evidence="7 8">
    <name type="scientific">Oryzomicrobium terrae</name>
    <dbReference type="NCBI Taxonomy" id="1735038"/>
    <lineage>
        <taxon>Bacteria</taxon>
        <taxon>Pseudomonadati</taxon>
        <taxon>Pseudomonadota</taxon>
        <taxon>Betaproteobacteria</taxon>
        <taxon>Rhodocyclales</taxon>
        <taxon>Rhodocyclaceae</taxon>
        <taxon>Oryzomicrobium</taxon>
    </lineage>
</organism>
<protein>
    <submittedName>
        <fullName evidence="7">HpcH/HpaI aldolase</fullName>
    </submittedName>
</protein>
<comment type="cofactor">
    <cofactor evidence="1">
        <name>Mg(2+)</name>
        <dbReference type="ChEBI" id="CHEBI:18420"/>
    </cofactor>
</comment>
<feature type="binding site" evidence="5">
    <location>
        <position position="155"/>
    </location>
    <ligand>
        <name>Mg(2+)</name>
        <dbReference type="ChEBI" id="CHEBI:18420"/>
    </ligand>
</feature>
<sequence>MTANQTSQPQLKTPLADARTFLFVPASRPERIAKAMASGTDVVIVDLEDAVAPADKDGARSQLTAWLDANPTAAVVVRINGTGTPWLEADLDACRHPGVAGLLLPKAETADAVTYCHCACGKPVLPIVETGRGMDALAEIAAAPGCVRLVFGKLDLAVDLNLTPDESDREELVFLPYRAMIALASRRAGLPLPVDGVFTAIGDGEALSYYANRARNHGYGALLLIHPNQVGPVTAAFTPSEEDVAWAKAVVAAAAAAGGGAAVVDGRMIDAPVIARAERLLAAAALRS</sequence>
<evidence type="ECO:0000256" key="1">
    <source>
        <dbReference type="ARBA" id="ARBA00001946"/>
    </source>
</evidence>
<dbReference type="GO" id="GO:0003824">
    <property type="term" value="F:catalytic activity"/>
    <property type="evidence" value="ECO:0007669"/>
    <property type="project" value="InterPro"/>
</dbReference>
<dbReference type="KEGG" id="otr:OTERR_27800"/>
<feature type="domain" description="HpcH/HpaI aldolase/citrate lyase" evidence="6">
    <location>
        <begin position="19"/>
        <end position="227"/>
    </location>
</feature>
<dbReference type="Proteomes" id="UP000323671">
    <property type="component" value="Chromosome"/>
</dbReference>
<dbReference type="AlphaFoldDB" id="A0A5C1EBM2"/>
<proteinExistence type="predicted"/>
<dbReference type="InterPro" id="IPR040442">
    <property type="entry name" value="Pyrv_kinase-like_dom_sf"/>
</dbReference>
<dbReference type="GO" id="GO:0000287">
    <property type="term" value="F:magnesium ion binding"/>
    <property type="evidence" value="ECO:0007669"/>
    <property type="project" value="TreeGrafter"/>
</dbReference>
<dbReference type="PANTHER" id="PTHR32308:SF10">
    <property type="entry name" value="CITRATE LYASE SUBUNIT BETA"/>
    <property type="match status" value="1"/>
</dbReference>
<feature type="binding site" evidence="5">
    <location>
        <position position="129"/>
    </location>
    <ligand>
        <name>Mg(2+)</name>
        <dbReference type="ChEBI" id="CHEBI:18420"/>
    </ligand>
</feature>
<feature type="binding site" evidence="4">
    <location>
        <position position="129"/>
    </location>
    <ligand>
        <name>substrate</name>
    </ligand>
</feature>
<dbReference type="InterPro" id="IPR005000">
    <property type="entry name" value="Aldolase/citrate-lyase_domain"/>
</dbReference>